<evidence type="ECO:0000256" key="1">
    <source>
        <dbReference type="SAM" id="MobiDB-lite"/>
    </source>
</evidence>
<accession>A0A0H5RIN9</accession>
<dbReference type="EMBL" id="CWKH01000001">
    <property type="protein sequence ID" value="CRZ14040.1"/>
    <property type="molecule type" value="Genomic_DNA"/>
</dbReference>
<reference evidence="3" key="1">
    <citation type="submission" date="2015-07" db="EMBL/GenBank/DDBJ databases">
        <authorList>
            <person name="Urmite Genomes"/>
        </authorList>
    </citation>
    <scope>NUCLEOTIDE SEQUENCE [LARGE SCALE GENOMIC DNA]</scope>
    <source>
        <strain evidence="3">type strain: ATCC 49404</strain>
    </source>
</reference>
<keyword evidence="3" id="KW-1185">Reference proteome</keyword>
<proteinExistence type="predicted"/>
<sequence>MSHPDSDKGEADVERDTHVAASRAGRDSDGSYVGRTSADDDFDSGQTGAEARSSDG</sequence>
<name>A0A0H5RIN9_9MYCO</name>
<dbReference type="RefSeq" id="WP_090510647.1">
    <property type="nucleotide sequence ID" value="NZ_CWKH01000001.1"/>
</dbReference>
<organism evidence="2 3">
    <name type="scientific">Mycolicibacterium neworleansense</name>
    <dbReference type="NCBI Taxonomy" id="146018"/>
    <lineage>
        <taxon>Bacteria</taxon>
        <taxon>Bacillati</taxon>
        <taxon>Actinomycetota</taxon>
        <taxon>Actinomycetes</taxon>
        <taxon>Mycobacteriales</taxon>
        <taxon>Mycobacteriaceae</taxon>
        <taxon>Mycolicibacterium</taxon>
    </lineage>
</organism>
<dbReference type="Proteomes" id="UP000199147">
    <property type="component" value="Unassembled WGS sequence"/>
</dbReference>
<gene>
    <name evidence="2" type="ORF">BN2156_00888</name>
</gene>
<evidence type="ECO:0000313" key="2">
    <source>
        <dbReference type="EMBL" id="CRZ14040.1"/>
    </source>
</evidence>
<feature type="region of interest" description="Disordered" evidence="1">
    <location>
        <begin position="1"/>
        <end position="56"/>
    </location>
</feature>
<dbReference type="AlphaFoldDB" id="A0A0H5RIN9"/>
<feature type="compositionally biased region" description="Basic and acidic residues" evidence="1">
    <location>
        <begin position="1"/>
        <end position="29"/>
    </location>
</feature>
<dbReference type="STRING" id="146018.BN2156_00888"/>
<evidence type="ECO:0000313" key="3">
    <source>
        <dbReference type="Proteomes" id="UP000199147"/>
    </source>
</evidence>
<protein>
    <submittedName>
        <fullName evidence="2">Uncharacterized protein</fullName>
    </submittedName>
</protein>